<feature type="transmembrane region" description="Helical" evidence="1">
    <location>
        <begin position="336"/>
        <end position="359"/>
    </location>
</feature>
<feature type="transmembrane region" description="Helical" evidence="1">
    <location>
        <begin position="91"/>
        <end position="118"/>
    </location>
</feature>
<feature type="transmembrane region" description="Helical" evidence="1">
    <location>
        <begin position="188"/>
        <end position="208"/>
    </location>
</feature>
<keyword evidence="1" id="KW-0472">Membrane</keyword>
<keyword evidence="1" id="KW-1133">Transmembrane helix</keyword>
<protein>
    <recommendedName>
        <fullName evidence="3">DUF3464 family protein</fullName>
    </recommendedName>
</protein>
<accession>A0AAU8FC40</accession>
<keyword evidence="1" id="KW-0812">Transmembrane</keyword>
<gene>
    <name evidence="2" type="ORF">ABV298_17205</name>
</gene>
<feature type="transmembrane region" description="Helical" evidence="1">
    <location>
        <begin position="290"/>
        <end position="315"/>
    </location>
</feature>
<evidence type="ECO:0008006" key="3">
    <source>
        <dbReference type="Google" id="ProtNLM"/>
    </source>
</evidence>
<evidence type="ECO:0000256" key="1">
    <source>
        <dbReference type="SAM" id="Phobius"/>
    </source>
</evidence>
<sequence>MNNRQLLYALLVAGISLGTAWAIRGQFGHEQGAAWAGGIGGLSIVLIAKRKDWYAKAFQLALASAAGWGIGGIISYGIVVGYARGLEFGNVYYGFLMLFIIGGLFGLIGGGLFGLTLASSREKPVQWPQLITEMTAGAIIFYYLLIEQLGWLMTPPRSEAWAACFGMTVALFWYMIRHRQYAAMRVAVFAGLGGGFGFAFGNFLQVIGNVSGIDFNFWNVMEYAIGFFGGAGMAYGTFTSEWETTDSRTSRTSVLVPVIILALIIPFIVWDQSFQTKRLVETIQSFNPLADAAGITVAVQWIALLLVLAFAAFTVSKYYIQEKAPFSELTYERIQLFFFLNLGLYTIYSILITCAFMSLYRIEQYLYILNVVLLGFLMKKTQASFSDRGLNISRWAINFAFIIAIFAILTAVAISTHGELNGANRRFE</sequence>
<evidence type="ECO:0000313" key="2">
    <source>
        <dbReference type="EMBL" id="XCH22092.1"/>
    </source>
</evidence>
<feature type="transmembrane region" description="Helical" evidence="1">
    <location>
        <begin position="130"/>
        <end position="146"/>
    </location>
</feature>
<feature type="transmembrane region" description="Helical" evidence="1">
    <location>
        <begin position="395"/>
        <end position="414"/>
    </location>
</feature>
<organism evidence="2">
    <name type="scientific">Dyadobacter sp. 676</name>
    <dbReference type="NCBI Taxonomy" id="3088362"/>
    <lineage>
        <taxon>Bacteria</taxon>
        <taxon>Pseudomonadati</taxon>
        <taxon>Bacteroidota</taxon>
        <taxon>Cytophagia</taxon>
        <taxon>Cytophagales</taxon>
        <taxon>Spirosomataceae</taxon>
        <taxon>Dyadobacter</taxon>
    </lineage>
</organism>
<name>A0AAU8FC40_9BACT</name>
<dbReference type="EMBL" id="CP159289">
    <property type="protein sequence ID" value="XCH22092.1"/>
    <property type="molecule type" value="Genomic_DNA"/>
</dbReference>
<reference evidence="2" key="1">
    <citation type="submission" date="2024-06" db="EMBL/GenBank/DDBJ databases">
        <title>Sequencing and assembly of the genome of Dyadobacter sp. strain 676, a symbiont of Cyamopsis tetragonoloba.</title>
        <authorList>
            <person name="Guro P."/>
            <person name="Sazanova A."/>
            <person name="Kuznetsova I."/>
            <person name="Belimov A."/>
            <person name="Safronova V."/>
        </authorList>
    </citation>
    <scope>NUCLEOTIDE SEQUENCE</scope>
    <source>
        <strain evidence="2">676</strain>
    </source>
</reference>
<feature type="transmembrane region" description="Helical" evidence="1">
    <location>
        <begin position="60"/>
        <end position="79"/>
    </location>
</feature>
<feature type="transmembrane region" description="Helical" evidence="1">
    <location>
        <begin position="252"/>
        <end position="270"/>
    </location>
</feature>
<feature type="transmembrane region" description="Helical" evidence="1">
    <location>
        <begin position="158"/>
        <end position="176"/>
    </location>
</feature>
<dbReference type="AlphaFoldDB" id="A0AAU8FC40"/>
<dbReference type="RefSeq" id="WP_353717425.1">
    <property type="nucleotide sequence ID" value="NZ_CP159289.1"/>
</dbReference>
<feature type="transmembrane region" description="Helical" evidence="1">
    <location>
        <begin position="32"/>
        <end position="48"/>
    </location>
</feature>
<proteinExistence type="predicted"/>
<feature type="transmembrane region" description="Helical" evidence="1">
    <location>
        <begin position="220"/>
        <end position="240"/>
    </location>
</feature>